<dbReference type="GO" id="GO:0005739">
    <property type="term" value="C:mitochondrion"/>
    <property type="evidence" value="ECO:0007669"/>
    <property type="project" value="TreeGrafter"/>
</dbReference>
<evidence type="ECO:0000256" key="3">
    <source>
        <dbReference type="ARBA" id="ARBA00022603"/>
    </source>
</evidence>
<keyword evidence="10" id="KW-1185">Reference proteome</keyword>
<evidence type="ECO:0000256" key="6">
    <source>
        <dbReference type="ARBA" id="ARBA00041184"/>
    </source>
</evidence>
<dbReference type="SUPFAM" id="SSF53335">
    <property type="entry name" value="S-adenosyl-L-methionine-dependent methyltransferases"/>
    <property type="match status" value="1"/>
</dbReference>
<evidence type="ECO:0000256" key="1">
    <source>
        <dbReference type="ARBA" id="ARBA00009258"/>
    </source>
</evidence>
<evidence type="ECO:0000259" key="8">
    <source>
        <dbReference type="Pfam" id="PF01728"/>
    </source>
</evidence>
<gene>
    <name evidence="9" type="ORF">LEL_08552</name>
</gene>
<feature type="region of interest" description="Disordered" evidence="7">
    <location>
        <begin position="197"/>
        <end position="225"/>
    </location>
</feature>
<keyword evidence="4 9" id="KW-0808">Transferase</keyword>
<feature type="compositionally biased region" description="Basic and acidic residues" evidence="7">
    <location>
        <begin position="303"/>
        <end position="314"/>
    </location>
</feature>
<dbReference type="InterPro" id="IPR029063">
    <property type="entry name" value="SAM-dependent_MTases_sf"/>
</dbReference>
<evidence type="ECO:0000313" key="10">
    <source>
        <dbReference type="Proteomes" id="UP000076881"/>
    </source>
</evidence>
<dbReference type="GO" id="GO:0008650">
    <property type="term" value="F:rRNA (uridine-2'-O-)-methyltransferase activity"/>
    <property type="evidence" value="ECO:0007669"/>
    <property type="project" value="TreeGrafter"/>
</dbReference>
<reference evidence="9 10" key="1">
    <citation type="journal article" date="2016" name="Genome Biol. Evol.">
        <title>Divergent and convergent evolution of fungal pathogenicity.</title>
        <authorList>
            <person name="Shang Y."/>
            <person name="Xiao G."/>
            <person name="Zheng P."/>
            <person name="Cen K."/>
            <person name="Zhan S."/>
            <person name="Wang C."/>
        </authorList>
    </citation>
    <scope>NUCLEOTIDE SEQUENCE [LARGE SCALE GENOMIC DNA]</scope>
    <source>
        <strain evidence="9 10">RCEF 1005</strain>
    </source>
</reference>
<dbReference type="Pfam" id="PF01728">
    <property type="entry name" value="FtsJ"/>
    <property type="match status" value="1"/>
</dbReference>
<dbReference type="InterPro" id="IPR002877">
    <property type="entry name" value="RNA_MeTrfase_FtsJ_dom"/>
</dbReference>
<evidence type="ECO:0000256" key="2">
    <source>
        <dbReference type="ARBA" id="ARBA00022552"/>
    </source>
</evidence>
<dbReference type="PANTHER" id="PTHR10920:SF18">
    <property type="entry name" value="RRNA METHYLTRANSFERASE 2, MITOCHONDRIAL"/>
    <property type="match status" value="1"/>
</dbReference>
<organism evidence="9 10">
    <name type="scientific">Akanthomyces lecanii RCEF 1005</name>
    <dbReference type="NCBI Taxonomy" id="1081108"/>
    <lineage>
        <taxon>Eukaryota</taxon>
        <taxon>Fungi</taxon>
        <taxon>Dikarya</taxon>
        <taxon>Ascomycota</taxon>
        <taxon>Pezizomycotina</taxon>
        <taxon>Sordariomycetes</taxon>
        <taxon>Hypocreomycetidae</taxon>
        <taxon>Hypocreales</taxon>
        <taxon>Cordycipitaceae</taxon>
        <taxon>Akanthomyces</taxon>
        <taxon>Cordyceps confragosa</taxon>
    </lineage>
</organism>
<accession>A0A168DLU5</accession>
<dbReference type="InterPro" id="IPR015507">
    <property type="entry name" value="rRNA-MeTfrase_E"/>
</dbReference>
<dbReference type="InterPro" id="IPR050082">
    <property type="entry name" value="RNA_methyltr_RlmE"/>
</dbReference>
<feature type="domain" description="Ribosomal RNA methyltransferase FtsJ" evidence="8">
    <location>
        <begin position="714"/>
        <end position="938"/>
    </location>
</feature>
<feature type="compositionally biased region" description="Basic and acidic residues" evidence="7">
    <location>
        <begin position="252"/>
        <end position="276"/>
    </location>
</feature>
<keyword evidence="5" id="KW-0949">S-adenosyl-L-methionine</keyword>
<proteinExistence type="inferred from homology"/>
<evidence type="ECO:0000256" key="7">
    <source>
        <dbReference type="SAM" id="MobiDB-lite"/>
    </source>
</evidence>
<dbReference type="PANTHER" id="PTHR10920">
    <property type="entry name" value="RIBOSOMAL RNA METHYLTRANSFERASE"/>
    <property type="match status" value="1"/>
</dbReference>
<evidence type="ECO:0000256" key="4">
    <source>
        <dbReference type="ARBA" id="ARBA00022679"/>
    </source>
</evidence>
<comment type="similarity">
    <text evidence="1">Belongs to the class I-like SAM-binding methyltransferase superfamily. RNA methyltransferase RlmE family.</text>
</comment>
<dbReference type="OrthoDB" id="20105at2759"/>
<dbReference type="Gene3D" id="3.40.50.150">
    <property type="entry name" value="Vaccinia Virus protein VP39"/>
    <property type="match status" value="1"/>
</dbReference>
<feature type="region of interest" description="Disordered" evidence="7">
    <location>
        <begin position="249"/>
        <end position="314"/>
    </location>
</feature>
<feature type="compositionally biased region" description="Polar residues" evidence="7">
    <location>
        <begin position="933"/>
        <end position="942"/>
    </location>
</feature>
<name>A0A168DLU5_CORDF</name>
<feature type="region of interest" description="Disordered" evidence="7">
    <location>
        <begin position="454"/>
        <end position="541"/>
    </location>
</feature>
<evidence type="ECO:0000313" key="9">
    <source>
        <dbReference type="EMBL" id="OAA72768.1"/>
    </source>
</evidence>
<evidence type="ECO:0000256" key="5">
    <source>
        <dbReference type="ARBA" id="ARBA00022691"/>
    </source>
</evidence>
<dbReference type="STRING" id="1081108.A0A168DLU5"/>
<feature type="region of interest" description="Disordered" evidence="7">
    <location>
        <begin position="370"/>
        <end position="433"/>
    </location>
</feature>
<dbReference type="HAMAP" id="MF_01547">
    <property type="entry name" value="RNA_methyltr_E"/>
    <property type="match status" value="1"/>
</dbReference>
<comment type="caution">
    <text evidence="9">The sequence shown here is derived from an EMBL/GenBank/DDBJ whole genome shotgun (WGS) entry which is preliminary data.</text>
</comment>
<keyword evidence="3 9" id="KW-0489">Methyltransferase</keyword>
<feature type="compositionally biased region" description="Basic residues" evidence="7">
    <location>
        <begin position="402"/>
        <end position="420"/>
    </location>
</feature>
<dbReference type="EMBL" id="AZHF01000007">
    <property type="protein sequence ID" value="OAA72768.1"/>
    <property type="molecule type" value="Genomic_DNA"/>
</dbReference>
<sequence length="948" mass="105836">MATATSERAMRIHQLDRYYQEGLHRIELVNRDETERRLSLRTLALRDANAALQDLASEKELHISSLGESIETLKIELLEAQQRSSEQHSGLEKQRNEIRSLKADIESLVSSAEASNDAVQEKATLTRQLNNLRPELEQLKSQLLSHQAVVASNGDLRHQVNTLEVELENERRSKLRAQQADENGVISDLRSRLEQHENRLQTEKKEKEGLERELAESRGETKEQKELCNALKFKLKETQDALKAAQVSLQKSQRELSKRREISTSIIDEHQEDAPKARQARAATLQKSQRELPKPSQTSTNTVDEHQETLPESKQARVLVEACVTETSMDDVNIQTPVDENILEIRRLRRRGTEHALLGEKSNFSITPFLNKSKDATDYPDLNSEKSTSGVDLQVSPEQPRPTKKKKSRATSPIKARRLAASREKRSASLVKDAAETEAILSNALLNEFDTLVKPGARGRPRSGKATDARRVNDSKEYSDSDTASRKPESKSKVSTTESNAPKDHEADGRRRKRKLLGGRGKTMFDDDEMEVHDKPGNPLRLVPAKRARSQGGGVTNAFAGPGSTFSPLKKERRGVNASFIGRRVPLRLYNVLGQDQGLFTGAPSWVGPGCSLRTSQSQHEPAFRANVTYAAMNPPHCLTLYTTGLRRPSLWKRCTVISLRFSSSNSRWKQRQGKDAYAREAKVQGLKSRAAFKLLEVGSCHSHIKRKALTPAAQMDAKYHLFKPGGVVVDLGYAPGSWSQVALDRTRPRGKIIGIDLIPAEPPKGVATFQGDFLSPDVQKMVKDFISQSIQTPPKRQGVKTTTESSSTMELGQSSYIDVGLHAPVAGAQYNEAQVVDIVLSDMSAPWEQTSGFNVNSLSNPYHRLMNTSGVVFRDHAGSMDLCDAALHFAEETLKTGGHFVCKFYQGSEDKLLEQRLKRMFSKVHREKPESSRNAGAQPQRETTRRN</sequence>
<protein>
    <recommendedName>
        <fullName evidence="6">rRNA methyltransferase 2, mitochondrial</fullName>
    </recommendedName>
</protein>
<dbReference type="Proteomes" id="UP000076881">
    <property type="component" value="Unassembled WGS sequence"/>
</dbReference>
<feature type="region of interest" description="Disordered" evidence="7">
    <location>
        <begin position="924"/>
        <end position="948"/>
    </location>
</feature>
<feature type="compositionally biased region" description="Basic and acidic residues" evidence="7">
    <location>
        <begin position="465"/>
        <end position="492"/>
    </location>
</feature>
<dbReference type="AlphaFoldDB" id="A0A168DLU5"/>
<keyword evidence="2" id="KW-0698">rRNA processing</keyword>